<dbReference type="PROSITE" id="PS00925">
    <property type="entry name" value="OLEEI"/>
    <property type="match status" value="1"/>
</dbReference>
<dbReference type="Proteomes" id="UP001497516">
    <property type="component" value="Chromosome 9"/>
</dbReference>
<keyword evidence="5" id="KW-1185">Reference proteome</keyword>
<organism evidence="4 5">
    <name type="scientific">Linum trigynum</name>
    <dbReference type="NCBI Taxonomy" id="586398"/>
    <lineage>
        <taxon>Eukaryota</taxon>
        <taxon>Viridiplantae</taxon>
        <taxon>Streptophyta</taxon>
        <taxon>Embryophyta</taxon>
        <taxon>Tracheophyta</taxon>
        <taxon>Spermatophyta</taxon>
        <taxon>Magnoliopsida</taxon>
        <taxon>eudicotyledons</taxon>
        <taxon>Gunneridae</taxon>
        <taxon>Pentapetalae</taxon>
        <taxon>rosids</taxon>
        <taxon>fabids</taxon>
        <taxon>Malpighiales</taxon>
        <taxon>Linaceae</taxon>
        <taxon>Linum</taxon>
    </lineage>
</organism>
<feature type="chain" id="PRO_5043651573" description="Olee1-like protein" evidence="3">
    <location>
        <begin position="23"/>
        <end position="165"/>
    </location>
</feature>
<dbReference type="PANTHER" id="PTHR31614:SF2">
    <property type="entry name" value="F28N24.16 PROTEIN"/>
    <property type="match status" value="1"/>
</dbReference>
<name>A0AAV2GLX3_9ROSI</name>
<keyword evidence="2" id="KW-1015">Disulfide bond</keyword>
<feature type="signal peptide" evidence="3">
    <location>
        <begin position="1"/>
        <end position="22"/>
    </location>
</feature>
<dbReference type="InterPro" id="IPR006041">
    <property type="entry name" value="Pollen_Ole_e1_allergen"/>
</dbReference>
<protein>
    <recommendedName>
        <fullName evidence="6">Olee1-like protein</fullName>
    </recommendedName>
</protein>
<dbReference type="PANTHER" id="PTHR31614">
    <property type="entry name" value="PROTEIN DOWNSTREAM OF FLC-RELATED"/>
    <property type="match status" value="1"/>
</dbReference>
<keyword evidence="3" id="KW-0732">Signal</keyword>
<evidence type="ECO:0000313" key="5">
    <source>
        <dbReference type="Proteomes" id="UP001497516"/>
    </source>
</evidence>
<dbReference type="AlphaFoldDB" id="A0AAV2GLX3"/>
<dbReference type="EMBL" id="OZ034822">
    <property type="protein sequence ID" value="CAL1410380.1"/>
    <property type="molecule type" value="Genomic_DNA"/>
</dbReference>
<evidence type="ECO:0000256" key="3">
    <source>
        <dbReference type="SAM" id="SignalP"/>
    </source>
</evidence>
<proteinExistence type="inferred from homology"/>
<evidence type="ECO:0008006" key="6">
    <source>
        <dbReference type="Google" id="ProtNLM"/>
    </source>
</evidence>
<evidence type="ECO:0000256" key="2">
    <source>
        <dbReference type="ARBA" id="ARBA00023157"/>
    </source>
</evidence>
<evidence type="ECO:0000313" key="4">
    <source>
        <dbReference type="EMBL" id="CAL1410380.1"/>
    </source>
</evidence>
<gene>
    <name evidence="4" type="ORF">LTRI10_LOCUS49803</name>
</gene>
<dbReference type="InterPro" id="IPR006040">
    <property type="entry name" value="Allergen_Ole_e_I_CS"/>
</dbReference>
<dbReference type="Pfam" id="PF01190">
    <property type="entry name" value="Pollen_Ole_e_1"/>
    <property type="match status" value="1"/>
</dbReference>
<dbReference type="GO" id="GO:0005615">
    <property type="term" value="C:extracellular space"/>
    <property type="evidence" value="ECO:0007669"/>
    <property type="project" value="InterPro"/>
</dbReference>
<evidence type="ECO:0000256" key="1">
    <source>
        <dbReference type="ARBA" id="ARBA00010049"/>
    </source>
</evidence>
<accession>A0AAV2GLX3</accession>
<sequence>MEKVFILASALCFLGLLSTANADSFTVEGKVYCDTCRTQFITKVTVFMPDAVVRLECKDREGGSITFRSDAITDPHGVYHIPVQGDHEDEICEVFLVKSSRPDCNQIPKPEKNKEDSARVSITKNNGMVSGVRRVSPMGFLITKALPECPEVLRELGITPQGLVP</sequence>
<comment type="similarity">
    <text evidence="1">Belongs to the Ole e I family.</text>
</comment>
<reference evidence="4 5" key="1">
    <citation type="submission" date="2024-04" db="EMBL/GenBank/DDBJ databases">
        <authorList>
            <person name="Fracassetti M."/>
        </authorList>
    </citation>
    <scope>NUCLEOTIDE SEQUENCE [LARGE SCALE GENOMIC DNA]</scope>
</reference>